<reference evidence="3 4" key="1">
    <citation type="submission" date="2016-10" db="EMBL/GenBank/DDBJ databases">
        <title>Draft genome sequence of Coniochaeta ligniaria NRRL30616, a lignocellulolytic fungus for bioabatement of inhibitors in plant biomass hydrolysates.</title>
        <authorList>
            <consortium name="DOE Joint Genome Institute"/>
            <person name="Jimenez D.J."/>
            <person name="Hector R.E."/>
            <person name="Riley R."/>
            <person name="Sun H."/>
            <person name="Grigoriev I.V."/>
            <person name="Van Elsas J.D."/>
            <person name="Nichols N.N."/>
        </authorList>
    </citation>
    <scope>NUCLEOTIDE SEQUENCE [LARGE SCALE GENOMIC DNA]</scope>
    <source>
        <strain evidence="3 4">NRRL 30616</strain>
    </source>
</reference>
<evidence type="ECO:0000313" key="3">
    <source>
        <dbReference type="EMBL" id="OIW23562.1"/>
    </source>
</evidence>
<dbReference type="OrthoDB" id="3542181at2759"/>
<keyword evidence="1" id="KW-1133">Transmembrane helix</keyword>
<dbReference type="AlphaFoldDB" id="A0A1J7J7S3"/>
<evidence type="ECO:0000256" key="2">
    <source>
        <dbReference type="SAM" id="SignalP"/>
    </source>
</evidence>
<dbReference type="InParanoid" id="A0A1J7J7S3"/>
<dbReference type="EMBL" id="KV875106">
    <property type="protein sequence ID" value="OIW23562.1"/>
    <property type="molecule type" value="Genomic_DNA"/>
</dbReference>
<keyword evidence="4" id="KW-1185">Reference proteome</keyword>
<sequence length="140" mass="14262">MLAIASLLLALSLHTILATGLALTLTPPSNPIPTTTLALLPTAPMTLYSSPTTAAAAEPAITASPELDGGEADAGAPDERFVQTTYWSCVKQPGVATAHCGWHEPIIDASMPNVAARGRGGFGGVVMVAGVVWAFLLVVV</sequence>
<evidence type="ECO:0000313" key="4">
    <source>
        <dbReference type="Proteomes" id="UP000182658"/>
    </source>
</evidence>
<feature type="transmembrane region" description="Helical" evidence="1">
    <location>
        <begin position="120"/>
        <end position="139"/>
    </location>
</feature>
<proteinExistence type="predicted"/>
<dbReference type="Proteomes" id="UP000182658">
    <property type="component" value="Unassembled WGS sequence"/>
</dbReference>
<keyword evidence="2" id="KW-0732">Signal</keyword>
<feature type="chain" id="PRO_5011978294" evidence="2">
    <location>
        <begin position="19"/>
        <end position="140"/>
    </location>
</feature>
<evidence type="ECO:0000256" key="1">
    <source>
        <dbReference type="SAM" id="Phobius"/>
    </source>
</evidence>
<keyword evidence="1" id="KW-0472">Membrane</keyword>
<accession>A0A1J7J7S3</accession>
<organism evidence="3 4">
    <name type="scientific">Coniochaeta ligniaria NRRL 30616</name>
    <dbReference type="NCBI Taxonomy" id="1408157"/>
    <lineage>
        <taxon>Eukaryota</taxon>
        <taxon>Fungi</taxon>
        <taxon>Dikarya</taxon>
        <taxon>Ascomycota</taxon>
        <taxon>Pezizomycotina</taxon>
        <taxon>Sordariomycetes</taxon>
        <taxon>Sordariomycetidae</taxon>
        <taxon>Coniochaetales</taxon>
        <taxon>Coniochaetaceae</taxon>
        <taxon>Coniochaeta</taxon>
    </lineage>
</organism>
<keyword evidence="1" id="KW-0812">Transmembrane</keyword>
<feature type="signal peptide" evidence="2">
    <location>
        <begin position="1"/>
        <end position="18"/>
    </location>
</feature>
<name>A0A1J7J7S3_9PEZI</name>
<protein>
    <submittedName>
        <fullName evidence="3">Uncharacterized protein</fullName>
    </submittedName>
</protein>
<gene>
    <name evidence="3" type="ORF">CONLIGDRAFT_637526</name>
</gene>